<dbReference type="Gene3D" id="2.40.50.100">
    <property type="match status" value="1"/>
</dbReference>
<protein>
    <submittedName>
        <fullName evidence="3">HlyD family secretion protein</fullName>
    </submittedName>
</protein>
<organism evidence="3 4">
    <name type="scientific">Arsenicitalea aurantiaca</name>
    <dbReference type="NCBI Taxonomy" id="1783274"/>
    <lineage>
        <taxon>Bacteria</taxon>
        <taxon>Pseudomonadati</taxon>
        <taxon>Pseudomonadota</taxon>
        <taxon>Alphaproteobacteria</taxon>
        <taxon>Hyphomicrobiales</taxon>
        <taxon>Devosiaceae</taxon>
        <taxon>Arsenicitalea</taxon>
    </lineage>
</organism>
<dbReference type="InterPro" id="IPR050465">
    <property type="entry name" value="UPF0194_transport"/>
</dbReference>
<dbReference type="Proteomes" id="UP000281547">
    <property type="component" value="Unassembled WGS sequence"/>
</dbReference>
<dbReference type="RefSeq" id="WP_148114833.1">
    <property type="nucleotide sequence ID" value="NZ_RZNJ01000012.1"/>
</dbReference>
<sequence>EQLVGSSGDAYVNAPLATIRAPINGTLQLSTAPLGGRVRAGDAMGSVSARAVADATLSGLEEGRLLAEAELAAQEAFADEPGASGFGARLGREQARLRAEALNSAVEQRRAALPGETAAALRAPVGGVVWSRRTASGEFVTQGEELASLADCATLYVHASVDERLYNRLRLGDVAQFRFHDGQVVDATVALLAGTGPRTLLETLAISPTERQREGFAVLLSAPGIGANGACPLGRTGRVIFSEGPLSGIRNALEAVGF</sequence>
<accession>A0A433X1T8</accession>
<dbReference type="EMBL" id="RZNJ01000012">
    <property type="protein sequence ID" value="RUT28083.1"/>
    <property type="molecule type" value="Genomic_DNA"/>
</dbReference>
<comment type="caution">
    <text evidence="3">The sequence shown here is derived from an EMBL/GenBank/DDBJ whole genome shotgun (WGS) entry which is preliminary data.</text>
</comment>
<name>A0A433X1T8_9HYPH</name>
<evidence type="ECO:0000256" key="1">
    <source>
        <dbReference type="ARBA" id="ARBA00004196"/>
    </source>
</evidence>
<comment type="subcellular location">
    <subcellularLocation>
        <location evidence="1">Cell envelope</location>
    </subcellularLocation>
</comment>
<keyword evidence="4" id="KW-1185">Reference proteome</keyword>
<dbReference type="OrthoDB" id="7477732at2"/>
<keyword evidence="2" id="KW-0175">Coiled coil</keyword>
<dbReference type="SUPFAM" id="SSF111369">
    <property type="entry name" value="HlyD-like secretion proteins"/>
    <property type="match status" value="1"/>
</dbReference>
<dbReference type="AlphaFoldDB" id="A0A433X1T8"/>
<dbReference type="Gene3D" id="2.40.30.170">
    <property type="match status" value="1"/>
</dbReference>
<gene>
    <name evidence="3" type="ORF">EMQ25_17850</name>
</gene>
<evidence type="ECO:0000313" key="3">
    <source>
        <dbReference type="EMBL" id="RUT28083.1"/>
    </source>
</evidence>
<dbReference type="PANTHER" id="PTHR32347">
    <property type="entry name" value="EFFLUX SYSTEM COMPONENT YKNX-RELATED"/>
    <property type="match status" value="1"/>
</dbReference>
<evidence type="ECO:0000313" key="4">
    <source>
        <dbReference type="Proteomes" id="UP000281547"/>
    </source>
</evidence>
<evidence type="ECO:0000256" key="2">
    <source>
        <dbReference type="ARBA" id="ARBA00023054"/>
    </source>
</evidence>
<reference evidence="3 4" key="1">
    <citation type="journal article" date="2016" name="Int. J. Syst. Evol. Microbiol.">
        <title>Arsenicitalea aurantiaca gen. nov., sp. nov., a new member of the family Hyphomicrobiaceae, isolated from high-arsenic sediment.</title>
        <authorList>
            <person name="Mu Y."/>
            <person name="Zhou L."/>
            <person name="Zeng X.C."/>
            <person name="Liu L."/>
            <person name="Pan Y."/>
            <person name="Chen X."/>
            <person name="Wang J."/>
            <person name="Li S."/>
            <person name="Li W.J."/>
            <person name="Wang Y."/>
        </authorList>
    </citation>
    <scope>NUCLEOTIDE SEQUENCE [LARGE SCALE GENOMIC DNA]</scope>
    <source>
        <strain evidence="3 4">42-50</strain>
    </source>
</reference>
<dbReference type="Gene3D" id="1.10.287.470">
    <property type="entry name" value="Helix hairpin bin"/>
    <property type="match status" value="1"/>
</dbReference>
<dbReference type="PANTHER" id="PTHR32347:SF29">
    <property type="entry name" value="UPF0194 MEMBRANE PROTEIN YBHG"/>
    <property type="match status" value="1"/>
</dbReference>
<proteinExistence type="predicted"/>
<dbReference type="GO" id="GO:0030313">
    <property type="term" value="C:cell envelope"/>
    <property type="evidence" value="ECO:0007669"/>
    <property type="project" value="UniProtKB-SubCell"/>
</dbReference>
<feature type="non-terminal residue" evidence="3">
    <location>
        <position position="1"/>
    </location>
</feature>